<evidence type="ECO:0000313" key="2">
    <source>
        <dbReference type="Proteomes" id="UP000654993"/>
    </source>
</evidence>
<dbReference type="Proteomes" id="UP000654993">
    <property type="component" value="Unassembled WGS sequence"/>
</dbReference>
<gene>
    <name evidence="1" type="ORF">PRECH8_08480</name>
</gene>
<name>A0A916VET3_9BACL</name>
<protein>
    <submittedName>
        <fullName evidence="1">Uncharacterized protein</fullName>
    </submittedName>
</protein>
<dbReference type="Pfam" id="PF26325">
    <property type="entry name" value="YhjD"/>
    <property type="match status" value="1"/>
</dbReference>
<proteinExistence type="predicted"/>
<reference evidence="1" key="2">
    <citation type="journal article" date="2021" name="Data Brief">
        <title>Draft genome sequence data of the facultative, thermophilic, xylanolytic bacterium Paenibacillus sp. strain DA-C8.</title>
        <authorList>
            <person name="Chhe C."/>
            <person name="Uke A."/>
            <person name="Baramee S."/>
            <person name="Ungkulpasvich U."/>
            <person name="Tachaapaikoon C."/>
            <person name="Pason P."/>
            <person name="Waeonukul R."/>
            <person name="Ratanakhanokchai K."/>
            <person name="Kosugi A."/>
        </authorList>
    </citation>
    <scope>NUCLEOTIDE SEQUENCE</scope>
    <source>
        <strain evidence="1">DA-C8</strain>
    </source>
</reference>
<accession>A0A916VET3</accession>
<sequence length="119" mass="14224">MADFDAEAHVYDYIVYVYLIKALDRDRKVLRQLKLARAWEGLAEALLTRLVAELTDHRRRMARHGLRIVLEEIVPGNNVHVMYTYRRYEYHCYMLPYVLKSRCEDKILQLIQDMHLAEG</sequence>
<dbReference type="EMBL" id="BMAQ01000005">
    <property type="protein sequence ID" value="GFR37552.1"/>
    <property type="molecule type" value="Genomic_DNA"/>
</dbReference>
<dbReference type="RefSeq" id="WP_200965815.1">
    <property type="nucleotide sequence ID" value="NZ_BMAQ01000005.1"/>
</dbReference>
<dbReference type="AlphaFoldDB" id="A0A916VET3"/>
<reference evidence="1" key="1">
    <citation type="submission" date="2020-08" db="EMBL/GenBank/DDBJ databases">
        <authorList>
            <person name="Uke A."/>
            <person name="Chhe C."/>
            <person name="Baramee S."/>
            <person name="Kosugi A."/>
        </authorList>
    </citation>
    <scope>NUCLEOTIDE SEQUENCE</scope>
    <source>
        <strain evidence="1">DA-C8</strain>
    </source>
</reference>
<comment type="caution">
    <text evidence="1">The sequence shown here is derived from an EMBL/GenBank/DDBJ whole genome shotgun (WGS) entry which is preliminary data.</text>
</comment>
<dbReference type="InterPro" id="IPR058600">
    <property type="entry name" value="YhjD-like"/>
</dbReference>
<organism evidence="1 2">
    <name type="scientific">Insulibacter thermoxylanivorax</name>
    <dbReference type="NCBI Taxonomy" id="2749268"/>
    <lineage>
        <taxon>Bacteria</taxon>
        <taxon>Bacillati</taxon>
        <taxon>Bacillota</taxon>
        <taxon>Bacilli</taxon>
        <taxon>Bacillales</taxon>
        <taxon>Paenibacillaceae</taxon>
        <taxon>Insulibacter</taxon>
    </lineage>
</organism>
<keyword evidence="2" id="KW-1185">Reference proteome</keyword>
<evidence type="ECO:0000313" key="1">
    <source>
        <dbReference type="EMBL" id="GFR37552.1"/>
    </source>
</evidence>